<dbReference type="SMART" id="SM00922">
    <property type="entry name" value="MR_MLE"/>
    <property type="match status" value="1"/>
</dbReference>
<dbReference type="Gene3D" id="3.20.20.120">
    <property type="entry name" value="Enolase-like C-terminal domain"/>
    <property type="match status" value="1"/>
</dbReference>
<comment type="pathway">
    <text evidence="2">Carbohydrate acid metabolism; D-glucarate degradation; 2,5-dioxopentanoate from D-glucarate: step 1/2.</text>
</comment>
<dbReference type="InterPro" id="IPR029017">
    <property type="entry name" value="Enolase-like_N"/>
</dbReference>
<evidence type="ECO:0000256" key="3">
    <source>
        <dbReference type="ARBA" id="ARBA00011973"/>
    </source>
</evidence>
<dbReference type="InterPro" id="IPR013341">
    <property type="entry name" value="Mandelate_racemase_N_dom"/>
</dbReference>
<organism evidence="5">
    <name type="scientific">marine metagenome</name>
    <dbReference type="NCBI Taxonomy" id="408172"/>
    <lineage>
        <taxon>unclassified sequences</taxon>
        <taxon>metagenomes</taxon>
        <taxon>ecological metagenomes</taxon>
    </lineage>
</organism>
<dbReference type="Gene3D" id="3.30.390.10">
    <property type="entry name" value="Enolase-like, N-terminal domain"/>
    <property type="match status" value="1"/>
</dbReference>
<feature type="domain" description="Mandelate racemase/muconate lactonizing enzyme C-terminal" evidence="4">
    <location>
        <begin position="143"/>
        <end position="254"/>
    </location>
</feature>
<dbReference type="AlphaFoldDB" id="A0A382ATN5"/>
<dbReference type="GO" id="GO:0008872">
    <property type="term" value="F:glucarate dehydratase activity"/>
    <property type="evidence" value="ECO:0007669"/>
    <property type="project" value="UniProtKB-EC"/>
</dbReference>
<gene>
    <name evidence="5" type="ORF">METZ01_LOCUS157181</name>
</gene>
<dbReference type="InterPro" id="IPR029065">
    <property type="entry name" value="Enolase_C-like"/>
</dbReference>
<dbReference type="Pfam" id="PF02746">
    <property type="entry name" value="MR_MLE_N"/>
    <property type="match status" value="1"/>
</dbReference>
<dbReference type="Pfam" id="PF13378">
    <property type="entry name" value="MR_MLE_C"/>
    <property type="match status" value="1"/>
</dbReference>
<reference evidence="5" key="1">
    <citation type="submission" date="2018-05" db="EMBL/GenBank/DDBJ databases">
        <authorList>
            <person name="Lanie J.A."/>
            <person name="Ng W.-L."/>
            <person name="Kazmierczak K.M."/>
            <person name="Andrzejewski T.M."/>
            <person name="Davidsen T.M."/>
            <person name="Wayne K.J."/>
            <person name="Tettelin H."/>
            <person name="Glass J.I."/>
            <person name="Rusch D."/>
            <person name="Podicherti R."/>
            <person name="Tsui H.-C.T."/>
            <person name="Winkler M.E."/>
        </authorList>
    </citation>
    <scope>NUCLEOTIDE SEQUENCE</scope>
</reference>
<dbReference type="EMBL" id="UINC01026598">
    <property type="protein sequence ID" value="SVB04327.1"/>
    <property type="molecule type" value="Genomic_DNA"/>
</dbReference>
<dbReference type="InterPro" id="IPR036849">
    <property type="entry name" value="Enolase-like_C_sf"/>
</dbReference>
<dbReference type="PANTHER" id="PTHR48080">
    <property type="entry name" value="D-GALACTONATE DEHYDRATASE-RELATED"/>
    <property type="match status" value="1"/>
</dbReference>
<sequence>MKIVDVDLVSFKVKSNMSSTKWGYSEFGPEIEKVQSFTRIRTDDGLEGYSEQGFPFYFYTPSQDEIEDLVKPLLLGEDPLDRERLWHLMSRHNRFPEGLVGNIDCTLWDLAGKFAGMSVSRMLGRARGAIKAYASTAPNLGDPDDYAAHAVKCKEAGYTAYKVHANIFWNPHTRQPAPGRPAFPKEDVEICAAVREAVGNDMVLMLDPWGVYNLEESIWVGKEIEQLGYYFLEHPMHERLVEPYRKLCRELTIPVCGPELAPGGPFVRAEWALQHATDIGRTDVNFGGITGVKKTVDMYESLGMKCEIHVGGSGNAQILAATIEDTCEYYERGLLTLDMVHTSTAPYLREAVDPMDEQGYVSLPDGLGLGVELDWDYITSHSVDD</sequence>
<comment type="catalytic activity">
    <reaction evidence="1">
        <text>D-glucarate = 5-dehydro-4-deoxy-D-glucarate + H2O</text>
        <dbReference type="Rhea" id="RHEA:14573"/>
        <dbReference type="ChEBI" id="CHEBI:15377"/>
        <dbReference type="ChEBI" id="CHEBI:30612"/>
        <dbReference type="ChEBI" id="CHEBI:42819"/>
        <dbReference type="EC" id="4.2.1.40"/>
    </reaction>
</comment>
<evidence type="ECO:0000256" key="2">
    <source>
        <dbReference type="ARBA" id="ARBA00005183"/>
    </source>
</evidence>
<name>A0A382ATN5_9ZZZZ</name>
<dbReference type="SUPFAM" id="SSF51604">
    <property type="entry name" value="Enolase C-terminal domain-like"/>
    <property type="match status" value="1"/>
</dbReference>
<accession>A0A382ATN5</accession>
<dbReference type="InterPro" id="IPR013342">
    <property type="entry name" value="Mandelate_racemase_C"/>
</dbReference>
<evidence type="ECO:0000256" key="1">
    <source>
        <dbReference type="ARBA" id="ARBA00001426"/>
    </source>
</evidence>
<protein>
    <recommendedName>
        <fullName evidence="3">glucarate dehydratase</fullName>
        <ecNumber evidence="3">4.2.1.40</ecNumber>
    </recommendedName>
</protein>
<evidence type="ECO:0000259" key="4">
    <source>
        <dbReference type="SMART" id="SM00922"/>
    </source>
</evidence>
<dbReference type="PANTHER" id="PTHR48080:SF4">
    <property type="entry name" value="GLUCARATE DEHYDRATASE"/>
    <property type="match status" value="1"/>
</dbReference>
<dbReference type="EC" id="4.2.1.40" evidence="3"/>
<evidence type="ECO:0000313" key="5">
    <source>
        <dbReference type="EMBL" id="SVB04327.1"/>
    </source>
</evidence>
<dbReference type="InterPro" id="IPR034593">
    <property type="entry name" value="DgoD-like"/>
</dbReference>
<proteinExistence type="predicted"/>
<dbReference type="SUPFAM" id="SSF54826">
    <property type="entry name" value="Enolase N-terminal domain-like"/>
    <property type="match status" value="1"/>
</dbReference>